<evidence type="ECO:0000256" key="2">
    <source>
        <dbReference type="ARBA" id="ARBA00010617"/>
    </source>
</evidence>
<sequence length="1123" mass="124681">MAYLPIDNFYRSLGQAKSQLSSFAQASLKQRDHSDHATADVVSLLSGSKDPDTGETIDDDVILAEATGFIAAGSHSTAVTMTLFVDAVARNHNVRQRLQAELDAAFPGDLPADWVAPRGVAAALPYLMATIRESQRMFPTSSIGLERVIPEGGRTICGQRLPAGTLISSPLGCALKDPRIFDQPDQFDPERWLGADSKELMTHFHPFSLGPRVCLGRAFATYEMVKTLATFIRLFDFESASPSPPQRSEGFFPLQSRSFGASTLSGGADSQERFINGAVSTPAVDPRASTSVSDAEDLGLVGSTNTPRLNRMDHELSTSEACRDPVTSAVAVVPDTLGTKDDFSWQDLPEFHYVMDLDNNLVRGNSAMDNLNSDLEPNFFALDTAPEAALYGLYMVSTDVFDLAQPFDNPEIGNTSDLVDICMDSRLNARSADNLQPERIKHPEIVPELPRWSICKCTPVQHFTLAEDIEIEAFTPSDLLSLEGPWSDSIEEWRTQTFQKYERIVQVDLTEETREWMLVVLQDLLRLSQDLCGTDLDTDMFVPALIPKKRPTARRAKTFMLLPPSQSLRRYLEIYLTTFEPFTPSIPALSLNPNKLATSSNERGATTLLLLMVALGAMLDPALKARSFSTVLLGICQHAILDGIGRESGAVRRSLVLHCALVYISGAAFSGSRLHMDLSTCQRPMFIGASYYFLYHDSRALPFAPSARHHADFFTNTASLVHTDRLLQMIKQADFFSPTPLANSVAQDCHNKFDTVWERWIDRENVSRLAYLWVIADLEISLFYETPLSMSVTDLQASLPSSEHLWLAPSAAAWRACFTTSATGDAEAVAQYLQKPRLGLDQLFSLFLQDLIDVKENDLQPLHLRLLLYPIHGLVSQARQALRLVPRDSHATFSSIAHSLAAQAARVTEVQSILHRWYRLYCEVHPRGVREQAVKDAALITYHLISLNVYVSFSDLEGFIRESTVEPRATSVLQRGWIQDAEHAVFHCGQILRLVRCGDVKLRPVWWSAAVYRVTIVLHSLSIGKMFKEVNSQPAMNQANNQVDVVLDKLEPDDPILQQFLCTKTGIPCVTSTNGLLVPLCEDPHSVQQACTDTLDGGSRTSRLTEGIRVKLEATSRRWHGPR</sequence>
<evidence type="ECO:0000256" key="4">
    <source>
        <dbReference type="ARBA" id="ARBA00023002"/>
    </source>
</evidence>
<dbReference type="InterPro" id="IPR017972">
    <property type="entry name" value="Cyt_P450_CS"/>
</dbReference>
<reference evidence="8 9" key="1">
    <citation type="submission" date="2015-06" db="EMBL/GenBank/DDBJ databases">
        <title>Draft genome of the ant-associated black yeast Phialophora attae CBS 131958.</title>
        <authorList>
            <person name="Moreno L.F."/>
            <person name="Stielow B.J."/>
            <person name="de Hoog S."/>
            <person name="Vicente V.A."/>
            <person name="Weiss V.A."/>
            <person name="de Vries M."/>
            <person name="Cruz L.M."/>
            <person name="Souza E.M."/>
        </authorList>
    </citation>
    <scope>NUCLEOTIDE SEQUENCE [LARGE SCALE GENOMIC DNA]</scope>
    <source>
        <strain evidence="8 9">CBS 131958</strain>
    </source>
</reference>
<dbReference type="Gene3D" id="1.10.630.10">
    <property type="entry name" value="Cytochrome P450"/>
    <property type="match status" value="1"/>
</dbReference>
<dbReference type="RefSeq" id="XP_017994708.1">
    <property type="nucleotide sequence ID" value="XM_018146258.1"/>
</dbReference>
<keyword evidence="9" id="KW-1185">Reference proteome</keyword>
<keyword evidence="5 6" id="KW-0408">Iron</keyword>
<evidence type="ECO:0000256" key="3">
    <source>
        <dbReference type="ARBA" id="ARBA00022723"/>
    </source>
</evidence>
<organism evidence="8 9">
    <name type="scientific">Cyphellophora attinorum</name>
    <dbReference type="NCBI Taxonomy" id="1664694"/>
    <lineage>
        <taxon>Eukaryota</taxon>
        <taxon>Fungi</taxon>
        <taxon>Dikarya</taxon>
        <taxon>Ascomycota</taxon>
        <taxon>Pezizomycotina</taxon>
        <taxon>Eurotiomycetes</taxon>
        <taxon>Chaetothyriomycetidae</taxon>
        <taxon>Chaetothyriales</taxon>
        <taxon>Cyphellophoraceae</taxon>
        <taxon>Cyphellophora</taxon>
    </lineage>
</organism>
<dbReference type="PRINTS" id="PR00463">
    <property type="entry name" value="EP450I"/>
</dbReference>
<dbReference type="PROSITE" id="PS00086">
    <property type="entry name" value="CYTOCHROME_P450"/>
    <property type="match status" value="1"/>
</dbReference>
<dbReference type="Proteomes" id="UP000038010">
    <property type="component" value="Unassembled WGS sequence"/>
</dbReference>
<dbReference type="GO" id="GO:0005506">
    <property type="term" value="F:iron ion binding"/>
    <property type="evidence" value="ECO:0007669"/>
    <property type="project" value="InterPro"/>
</dbReference>
<accession>A0A0N1HKG9</accession>
<dbReference type="InterPro" id="IPR050121">
    <property type="entry name" value="Cytochrome_P450_monoxygenase"/>
</dbReference>
<dbReference type="Pfam" id="PF00067">
    <property type="entry name" value="p450"/>
    <property type="match status" value="1"/>
</dbReference>
<proteinExistence type="inferred from homology"/>
<dbReference type="STRING" id="1664694.A0A0N1HKG9"/>
<evidence type="ECO:0000313" key="8">
    <source>
        <dbReference type="EMBL" id="KPI34745.1"/>
    </source>
</evidence>
<evidence type="ECO:0000256" key="6">
    <source>
        <dbReference type="PIRSR" id="PIRSR602401-1"/>
    </source>
</evidence>
<evidence type="ECO:0000256" key="5">
    <source>
        <dbReference type="ARBA" id="ARBA00023004"/>
    </source>
</evidence>
<dbReference type="GO" id="GO:0004497">
    <property type="term" value="F:monooxygenase activity"/>
    <property type="evidence" value="ECO:0007669"/>
    <property type="project" value="UniProtKB-KW"/>
</dbReference>
<evidence type="ECO:0000313" key="9">
    <source>
        <dbReference type="Proteomes" id="UP000038010"/>
    </source>
</evidence>
<feature type="region of interest" description="Disordered" evidence="7">
    <location>
        <begin position="285"/>
        <end position="310"/>
    </location>
</feature>
<dbReference type="GO" id="GO:0020037">
    <property type="term" value="F:heme binding"/>
    <property type="evidence" value="ECO:0007669"/>
    <property type="project" value="InterPro"/>
</dbReference>
<dbReference type="SUPFAM" id="SSF48264">
    <property type="entry name" value="Cytochrome P450"/>
    <property type="match status" value="1"/>
</dbReference>
<dbReference type="PRINTS" id="PR00385">
    <property type="entry name" value="P450"/>
</dbReference>
<dbReference type="EMBL" id="LFJN01000051">
    <property type="protein sequence ID" value="KPI34745.1"/>
    <property type="molecule type" value="Genomic_DNA"/>
</dbReference>
<comment type="cofactor">
    <cofactor evidence="1 6">
        <name>heme</name>
        <dbReference type="ChEBI" id="CHEBI:30413"/>
    </cofactor>
</comment>
<keyword evidence="3 6" id="KW-0479">Metal-binding</keyword>
<dbReference type="PANTHER" id="PTHR24305:SF166">
    <property type="entry name" value="CYTOCHROME P450 12A4, MITOCHONDRIAL-RELATED"/>
    <property type="match status" value="1"/>
</dbReference>
<protein>
    <submittedName>
        <fullName evidence="8">Benzoate 4-monooxygenase</fullName>
    </submittedName>
</protein>
<dbReference type="GO" id="GO:0016705">
    <property type="term" value="F:oxidoreductase activity, acting on paired donors, with incorporation or reduction of molecular oxygen"/>
    <property type="evidence" value="ECO:0007669"/>
    <property type="project" value="InterPro"/>
</dbReference>
<name>A0A0N1HKG9_9EURO</name>
<dbReference type="OrthoDB" id="4116935at2759"/>
<dbReference type="PANTHER" id="PTHR24305">
    <property type="entry name" value="CYTOCHROME P450"/>
    <property type="match status" value="1"/>
</dbReference>
<comment type="caution">
    <text evidence="8">The sequence shown here is derived from an EMBL/GenBank/DDBJ whole genome shotgun (WGS) entry which is preliminary data.</text>
</comment>
<dbReference type="AlphaFoldDB" id="A0A0N1HKG9"/>
<dbReference type="InterPro" id="IPR001128">
    <property type="entry name" value="Cyt_P450"/>
</dbReference>
<dbReference type="VEuPathDB" id="FungiDB:GeneID_28737056"/>
<feature type="binding site" description="axial binding residue" evidence="6">
    <location>
        <position position="214"/>
    </location>
    <ligand>
        <name>heme</name>
        <dbReference type="ChEBI" id="CHEBI:30413"/>
    </ligand>
    <ligandPart>
        <name>Fe</name>
        <dbReference type="ChEBI" id="CHEBI:18248"/>
    </ligandPart>
</feature>
<dbReference type="InterPro" id="IPR036396">
    <property type="entry name" value="Cyt_P450_sf"/>
</dbReference>
<comment type="similarity">
    <text evidence="2">Belongs to the cytochrome P450 family.</text>
</comment>
<evidence type="ECO:0000256" key="1">
    <source>
        <dbReference type="ARBA" id="ARBA00001971"/>
    </source>
</evidence>
<dbReference type="InterPro" id="IPR002401">
    <property type="entry name" value="Cyt_P450_E_grp-I"/>
</dbReference>
<keyword evidence="8" id="KW-0503">Monooxygenase</keyword>
<keyword evidence="4" id="KW-0560">Oxidoreductase</keyword>
<evidence type="ECO:0000256" key="7">
    <source>
        <dbReference type="SAM" id="MobiDB-lite"/>
    </source>
</evidence>
<dbReference type="GeneID" id="28737056"/>
<keyword evidence="6" id="KW-0349">Heme</keyword>
<gene>
    <name evidence="8" type="ORF">AB675_5</name>
</gene>